<keyword evidence="6" id="KW-1185">Reference proteome</keyword>
<evidence type="ECO:0000313" key="5">
    <source>
        <dbReference type="EMBL" id="SKC89276.1"/>
    </source>
</evidence>
<dbReference type="InterPro" id="IPR046469">
    <property type="entry name" value="SAM_HAT_N"/>
</dbReference>
<evidence type="ECO:0008006" key="7">
    <source>
        <dbReference type="Google" id="ProtNLM"/>
    </source>
</evidence>
<dbReference type="EMBL" id="FUZU01000005">
    <property type="protein sequence ID" value="SKC89276.1"/>
    <property type="molecule type" value="Genomic_DNA"/>
</dbReference>
<dbReference type="Proteomes" id="UP000190961">
    <property type="component" value="Unassembled WGS sequence"/>
</dbReference>
<dbReference type="Pfam" id="PF01887">
    <property type="entry name" value="SAM_HAT_N"/>
    <property type="match status" value="1"/>
</dbReference>
<dbReference type="AlphaFoldDB" id="A0A1T5MM63"/>
<accession>A0A1T5MM63</accession>
<dbReference type="InterPro" id="IPR046470">
    <property type="entry name" value="SAM_HAT_C"/>
</dbReference>
<dbReference type="PANTHER" id="PTHR35092:SF1">
    <property type="entry name" value="CHLORINASE MJ1651"/>
    <property type="match status" value="1"/>
</dbReference>
<dbReference type="PIRSF" id="PIRSF006779">
    <property type="entry name" value="UCP006779"/>
    <property type="match status" value="1"/>
</dbReference>
<sequence>MAIVTLLTDSGESDHYVAAIKARIITINPGIRVEDISHKIKPSDIGHAAFVLRAVFRDFPKGTVHLVGVDSTGNRGDAFIALQLEDHFFVGCDNGLFGLISDRSHQQLVELNTINAISTTFPERDVFAPAAVKLASGVSITNLGKPMPNFRKMIDRQVKATKKQITGTVIRVDGMGNLITNIPKDAFDILSNGKQYTVQFGGEKFRRIHTQYNQAEQGECFIVFNSLGLLEVGIYKGNAAELLGLDYDSTVSILFEE</sequence>
<evidence type="ECO:0000313" key="6">
    <source>
        <dbReference type="Proteomes" id="UP000190961"/>
    </source>
</evidence>
<dbReference type="InterPro" id="IPR023227">
    <property type="entry name" value="SAM_OH_AdoTrfase_C_sf"/>
</dbReference>
<dbReference type="InterPro" id="IPR002747">
    <property type="entry name" value="SAM_OH_AdoTrfase"/>
</dbReference>
<dbReference type="Gene3D" id="2.40.30.90">
    <property type="entry name" value="Bacterial fluorinating enzyme like"/>
    <property type="match status" value="1"/>
</dbReference>
<name>A0A1T5MM63_9BACT</name>
<dbReference type="InterPro" id="IPR023228">
    <property type="entry name" value="SAM_OH_AdoTrfase_N_sf"/>
</dbReference>
<feature type="domain" description="S-adenosyl-l-methionine hydroxide adenosyltransferase C-terminal" evidence="4">
    <location>
        <begin position="167"/>
        <end position="251"/>
    </location>
</feature>
<dbReference type="SUPFAM" id="SSF101852">
    <property type="entry name" value="Bacterial fluorinating enzyme, C-terminal domain"/>
    <property type="match status" value="1"/>
</dbReference>
<evidence type="ECO:0000256" key="2">
    <source>
        <dbReference type="ARBA" id="ARBA00024035"/>
    </source>
</evidence>
<dbReference type="RefSeq" id="WP_079690306.1">
    <property type="nucleotide sequence ID" value="NZ_FUZU01000005.1"/>
</dbReference>
<dbReference type="Gene3D" id="3.40.50.10790">
    <property type="entry name" value="S-adenosyl-l-methionine hydroxide adenosyltransferase, N-terminal"/>
    <property type="match status" value="1"/>
</dbReference>
<dbReference type="STRING" id="688867.SAMN05660236_5809"/>
<feature type="domain" description="S-adenosyl-l-methionine hydroxide adenosyltransferase N-terminal" evidence="3">
    <location>
        <begin position="4"/>
        <end position="144"/>
    </location>
</feature>
<dbReference type="OrthoDB" id="9792195at2"/>
<dbReference type="Pfam" id="PF20257">
    <property type="entry name" value="SAM_HAT_C"/>
    <property type="match status" value="1"/>
</dbReference>
<evidence type="ECO:0000256" key="1">
    <source>
        <dbReference type="ARBA" id="ARBA00022691"/>
    </source>
</evidence>
<organism evidence="5 6">
    <name type="scientific">Ohtaekwangia koreensis</name>
    <dbReference type="NCBI Taxonomy" id="688867"/>
    <lineage>
        <taxon>Bacteria</taxon>
        <taxon>Pseudomonadati</taxon>
        <taxon>Bacteroidota</taxon>
        <taxon>Cytophagia</taxon>
        <taxon>Cytophagales</taxon>
        <taxon>Fulvivirgaceae</taxon>
        <taxon>Ohtaekwangia</taxon>
    </lineage>
</organism>
<evidence type="ECO:0000259" key="3">
    <source>
        <dbReference type="Pfam" id="PF01887"/>
    </source>
</evidence>
<evidence type="ECO:0000259" key="4">
    <source>
        <dbReference type="Pfam" id="PF20257"/>
    </source>
</evidence>
<proteinExistence type="inferred from homology"/>
<gene>
    <name evidence="5" type="ORF">SAMN05660236_5809</name>
</gene>
<protein>
    <recommendedName>
        <fullName evidence="7">S-adenosyl-l-methionine hydroxide adenosyltransferase</fullName>
    </recommendedName>
</protein>
<dbReference type="SUPFAM" id="SSF102522">
    <property type="entry name" value="Bacterial fluorinating enzyme, N-terminal domain"/>
    <property type="match status" value="1"/>
</dbReference>
<keyword evidence="1" id="KW-0949">S-adenosyl-L-methionine</keyword>
<reference evidence="5 6" key="1">
    <citation type="submission" date="2017-02" db="EMBL/GenBank/DDBJ databases">
        <authorList>
            <person name="Peterson S.W."/>
        </authorList>
    </citation>
    <scope>NUCLEOTIDE SEQUENCE [LARGE SCALE GENOMIC DNA]</scope>
    <source>
        <strain evidence="5 6">DSM 25262</strain>
    </source>
</reference>
<comment type="similarity">
    <text evidence="2">Belongs to the SAM hydrolase / SAM-dependent halogenase family.</text>
</comment>
<dbReference type="PANTHER" id="PTHR35092">
    <property type="entry name" value="CHLORINASE MJ1651"/>
    <property type="match status" value="1"/>
</dbReference>